<evidence type="ECO:0000313" key="4">
    <source>
        <dbReference type="Proteomes" id="UP000549394"/>
    </source>
</evidence>
<dbReference type="Proteomes" id="UP000549394">
    <property type="component" value="Unassembled WGS sequence"/>
</dbReference>
<dbReference type="PANTHER" id="PTHR31840">
    <property type="entry name" value="COILED-COIL DOMAIN-CONTAINING PROTEIN 97"/>
    <property type="match status" value="1"/>
</dbReference>
<dbReference type="EMBL" id="CAJFCJ010000014">
    <property type="protein sequence ID" value="CAD5121416.1"/>
    <property type="molecule type" value="Genomic_DNA"/>
</dbReference>
<evidence type="ECO:0000313" key="3">
    <source>
        <dbReference type="EMBL" id="CAD5121416.1"/>
    </source>
</evidence>
<keyword evidence="4" id="KW-1185">Reference proteome</keyword>
<reference evidence="3 4" key="1">
    <citation type="submission" date="2020-08" db="EMBL/GenBank/DDBJ databases">
        <authorList>
            <person name="Hejnol A."/>
        </authorList>
    </citation>
    <scope>NUCLEOTIDE SEQUENCE [LARGE SCALE GENOMIC DNA]</scope>
</reference>
<sequence length="291" mass="34393">MNSSIANEGPGEETLIERARLEMLKRLASSTVFVRNQQRNEEPLTDQERFEILSDILSAKPGLFIERYHGDLIQEDLLVFDKLKERNTLVSYYFDQLCKKFNKQTITLPKVNVVTKKNRRYIALQRLIKEGDYFSEEEMKSRAPRLYEELIGQYLTDNEACEKSQQLNSVQNLSTLLLKQMDYQRERQERDAYESEEESEKEDNASVCSDESELNDEPERKSKKIISLEEKLQLREEFYKRMQESFLSGNDKNVDYLKIDNDAANDCMNQLEMDEQDKYFDDETPETVNNY</sequence>
<dbReference type="OrthoDB" id="333176at2759"/>
<dbReference type="Pfam" id="PF09747">
    <property type="entry name" value="CCD97-like_C"/>
    <property type="match status" value="1"/>
</dbReference>
<dbReference type="InterPro" id="IPR018613">
    <property type="entry name" value="Ccdc97-like"/>
</dbReference>
<protein>
    <submittedName>
        <fullName evidence="3">DgyrCDS9936</fullName>
    </submittedName>
</protein>
<dbReference type="PANTHER" id="PTHR31840:SF1">
    <property type="entry name" value="COILED-COIL DOMAIN-CONTAINING PROTEIN 97"/>
    <property type="match status" value="1"/>
</dbReference>
<organism evidence="3 4">
    <name type="scientific">Dimorphilus gyrociliatus</name>
    <dbReference type="NCBI Taxonomy" id="2664684"/>
    <lineage>
        <taxon>Eukaryota</taxon>
        <taxon>Metazoa</taxon>
        <taxon>Spiralia</taxon>
        <taxon>Lophotrochozoa</taxon>
        <taxon>Annelida</taxon>
        <taxon>Polychaeta</taxon>
        <taxon>Polychaeta incertae sedis</taxon>
        <taxon>Dinophilidae</taxon>
        <taxon>Dimorphilus</taxon>
    </lineage>
</organism>
<feature type="domain" description="CCD97-like C-terminal" evidence="2">
    <location>
        <begin position="118"/>
        <end position="283"/>
    </location>
</feature>
<evidence type="ECO:0000256" key="1">
    <source>
        <dbReference type="SAM" id="MobiDB-lite"/>
    </source>
</evidence>
<name>A0A7I8VYK9_9ANNE</name>
<dbReference type="InterPro" id="IPR040233">
    <property type="entry name" value="CCD97-like_C"/>
</dbReference>
<proteinExistence type="predicted"/>
<gene>
    <name evidence="3" type="ORF">DGYR_LOCUS9374</name>
</gene>
<comment type="caution">
    <text evidence="3">The sequence shown here is derived from an EMBL/GenBank/DDBJ whole genome shotgun (WGS) entry which is preliminary data.</text>
</comment>
<feature type="region of interest" description="Disordered" evidence="1">
    <location>
        <begin position="187"/>
        <end position="221"/>
    </location>
</feature>
<accession>A0A7I8VYK9</accession>
<evidence type="ECO:0000259" key="2">
    <source>
        <dbReference type="Pfam" id="PF09747"/>
    </source>
</evidence>
<dbReference type="AlphaFoldDB" id="A0A7I8VYK9"/>